<keyword evidence="6" id="KW-0732">Signal</keyword>
<name>A0A452FFK4_CAPHI</name>
<evidence type="ECO:0000313" key="8">
    <source>
        <dbReference type="Ensembl" id="ENSCHIP00000023214.1"/>
    </source>
</evidence>
<evidence type="ECO:0000259" key="7">
    <source>
        <dbReference type="PROSITE" id="PS50059"/>
    </source>
</evidence>
<dbReference type="EC" id="5.2.1.8" evidence="2 5"/>
<evidence type="ECO:0000256" key="4">
    <source>
        <dbReference type="ARBA" id="ARBA00023235"/>
    </source>
</evidence>
<keyword evidence="4 5" id="KW-0413">Isomerase</keyword>
<dbReference type="EMBL" id="LWLT01000005">
    <property type="status" value="NOT_ANNOTATED_CDS"/>
    <property type="molecule type" value="Genomic_DNA"/>
</dbReference>
<dbReference type="Gene3D" id="3.10.50.40">
    <property type="match status" value="1"/>
</dbReference>
<dbReference type="Proteomes" id="UP000291000">
    <property type="component" value="Chromosome 5"/>
</dbReference>
<evidence type="ECO:0000256" key="1">
    <source>
        <dbReference type="ARBA" id="ARBA00000971"/>
    </source>
</evidence>
<accession>A0A452FFK4</accession>
<organism evidence="8 9">
    <name type="scientific">Capra hircus</name>
    <name type="common">Goat</name>
    <dbReference type="NCBI Taxonomy" id="9925"/>
    <lineage>
        <taxon>Eukaryota</taxon>
        <taxon>Metazoa</taxon>
        <taxon>Chordata</taxon>
        <taxon>Craniata</taxon>
        <taxon>Vertebrata</taxon>
        <taxon>Euteleostomi</taxon>
        <taxon>Mammalia</taxon>
        <taxon>Eutheria</taxon>
        <taxon>Laurasiatheria</taxon>
        <taxon>Artiodactyla</taxon>
        <taxon>Ruminantia</taxon>
        <taxon>Pecora</taxon>
        <taxon>Bovidae</taxon>
        <taxon>Caprinae</taxon>
        <taxon>Capra</taxon>
    </lineage>
</organism>
<dbReference type="PANTHER" id="PTHR45779">
    <property type="entry name" value="PEPTIDYLPROLYL ISOMERASE"/>
    <property type="match status" value="1"/>
</dbReference>
<proteinExistence type="predicted"/>
<evidence type="ECO:0000256" key="3">
    <source>
        <dbReference type="ARBA" id="ARBA00023110"/>
    </source>
</evidence>
<keyword evidence="9" id="KW-1185">Reference proteome</keyword>
<dbReference type="Ensembl" id="ENSCHIT00000031074.1">
    <property type="protein sequence ID" value="ENSCHIP00000023214.1"/>
    <property type="gene ID" value="ENSCHIG00000020882.1"/>
</dbReference>
<evidence type="ECO:0000256" key="6">
    <source>
        <dbReference type="SAM" id="SignalP"/>
    </source>
</evidence>
<dbReference type="PROSITE" id="PS50059">
    <property type="entry name" value="FKBP_PPIASE"/>
    <property type="match status" value="1"/>
</dbReference>
<evidence type="ECO:0000256" key="2">
    <source>
        <dbReference type="ARBA" id="ARBA00013194"/>
    </source>
</evidence>
<dbReference type="GO" id="GO:0005783">
    <property type="term" value="C:endoplasmic reticulum"/>
    <property type="evidence" value="ECO:0007669"/>
    <property type="project" value="TreeGrafter"/>
</dbReference>
<dbReference type="InterPro" id="IPR001179">
    <property type="entry name" value="PPIase_FKBP_dom"/>
</dbReference>
<reference evidence="8 9" key="1">
    <citation type="submission" date="2016-04" db="EMBL/GenBank/DDBJ databases">
        <title>Polished mammalian reference genomes with single-molecule sequencing and chromosome conformation capture applied to the Capra hircus genome.</title>
        <authorList>
            <person name="Bickhart D.M."/>
            <person name="Koren S."/>
            <person name="Rosen B."/>
            <person name="Hastie A."/>
            <person name="Liachko I."/>
            <person name="Sullivan S.T."/>
            <person name="Burton J."/>
            <person name="Sayre B.L."/>
            <person name="Huson H.J."/>
            <person name="Lee J."/>
            <person name="Lam E."/>
            <person name="Kelley C.M."/>
            <person name="Hutchison J.L."/>
            <person name="Zhou Y."/>
            <person name="Sun J."/>
            <person name="Crisa A."/>
            <person name="Schwartz J.C."/>
            <person name="Hammond J.A."/>
            <person name="Schroeder S.G."/>
            <person name="Liu G.E."/>
            <person name="Dunham M."/>
            <person name="Shendure J."/>
            <person name="Sonstegard T.S."/>
            <person name="Phillippy A.M."/>
            <person name="Van Tassell C.P."/>
            <person name="Smith T.P."/>
        </authorList>
    </citation>
    <scope>NUCLEOTIDE SEQUENCE [LARGE SCALE GENOMIC DNA]</scope>
</reference>
<dbReference type="GeneTree" id="ENSGT00940000157074"/>
<dbReference type="STRING" id="9925.ENSCHIP00000023214"/>
<evidence type="ECO:0000256" key="5">
    <source>
        <dbReference type="PROSITE-ProRule" id="PRU00277"/>
    </source>
</evidence>
<comment type="catalytic activity">
    <reaction evidence="1 5">
        <text>[protein]-peptidylproline (omega=180) = [protein]-peptidylproline (omega=0)</text>
        <dbReference type="Rhea" id="RHEA:16237"/>
        <dbReference type="Rhea" id="RHEA-COMP:10747"/>
        <dbReference type="Rhea" id="RHEA-COMP:10748"/>
        <dbReference type="ChEBI" id="CHEBI:83833"/>
        <dbReference type="ChEBI" id="CHEBI:83834"/>
        <dbReference type="EC" id="5.2.1.8"/>
    </reaction>
</comment>
<feature type="domain" description="PPIase FKBP-type" evidence="7">
    <location>
        <begin position="51"/>
        <end position="128"/>
    </location>
</feature>
<dbReference type="Pfam" id="PF00254">
    <property type="entry name" value="FKBP_C"/>
    <property type="match status" value="1"/>
</dbReference>
<reference evidence="8" key="2">
    <citation type="submission" date="2025-08" db="UniProtKB">
        <authorList>
            <consortium name="Ensembl"/>
        </authorList>
    </citation>
    <scope>IDENTIFICATION</scope>
</reference>
<protein>
    <recommendedName>
        <fullName evidence="2 5">peptidylprolyl isomerase</fullName>
        <ecNumber evidence="2 5">5.2.1.8</ecNumber>
    </recommendedName>
</protein>
<keyword evidence="3 5" id="KW-0697">Rotamase</keyword>
<dbReference type="SUPFAM" id="SSF54534">
    <property type="entry name" value="FKBP-like"/>
    <property type="match status" value="1"/>
</dbReference>
<reference evidence="8" key="3">
    <citation type="submission" date="2025-09" db="UniProtKB">
        <authorList>
            <consortium name="Ensembl"/>
        </authorList>
    </citation>
    <scope>IDENTIFICATION</scope>
</reference>
<evidence type="ECO:0000313" key="9">
    <source>
        <dbReference type="Proteomes" id="UP000291000"/>
    </source>
</evidence>
<dbReference type="InterPro" id="IPR046357">
    <property type="entry name" value="PPIase_dom_sf"/>
</dbReference>
<dbReference type="InterPro" id="IPR044609">
    <property type="entry name" value="FKBP2/11"/>
</dbReference>
<dbReference type="PANTHER" id="PTHR45779:SF3">
    <property type="entry name" value="PEPTIDYL-PROLYL CIS-TRANS ISOMERASE FKBP2"/>
    <property type="match status" value="1"/>
</dbReference>
<feature type="signal peptide" evidence="6">
    <location>
        <begin position="1"/>
        <end position="16"/>
    </location>
</feature>
<sequence>MFTFSLSLSTLPGLPALCFTRLHCSSVIPYLPLVNSSSMWPPQKLQIRHKGYILHRHYMGNLEDGMEFDSTLPQNQPFVFSLGTGQLIKGEKQKLVIPSELGYGARGAPPKIPSGATLLLKIQRCSEL</sequence>
<dbReference type="GO" id="GO:0003755">
    <property type="term" value="F:peptidyl-prolyl cis-trans isomerase activity"/>
    <property type="evidence" value="ECO:0007669"/>
    <property type="project" value="UniProtKB-KW"/>
</dbReference>
<dbReference type="AlphaFoldDB" id="A0A452FFK4"/>
<feature type="chain" id="PRO_5019347675" description="peptidylprolyl isomerase" evidence="6">
    <location>
        <begin position="17"/>
        <end position="128"/>
    </location>
</feature>